<proteinExistence type="predicted"/>
<name>A0ABT5MCG0_9BURK</name>
<dbReference type="InterPro" id="IPR001387">
    <property type="entry name" value="Cro/C1-type_HTH"/>
</dbReference>
<dbReference type="Proteomes" id="UP001528672">
    <property type="component" value="Unassembled WGS sequence"/>
</dbReference>
<dbReference type="InterPro" id="IPR010982">
    <property type="entry name" value="Lambda_DNA-bd_dom_sf"/>
</dbReference>
<organism evidence="2 3">
    <name type="scientific">Curvibacter microcysteis</name>
    <dbReference type="NCBI Taxonomy" id="3026419"/>
    <lineage>
        <taxon>Bacteria</taxon>
        <taxon>Pseudomonadati</taxon>
        <taxon>Pseudomonadota</taxon>
        <taxon>Betaproteobacteria</taxon>
        <taxon>Burkholderiales</taxon>
        <taxon>Comamonadaceae</taxon>
        <taxon>Curvibacter</taxon>
    </lineage>
</organism>
<dbReference type="SUPFAM" id="SSF47413">
    <property type="entry name" value="lambda repressor-like DNA-binding domains"/>
    <property type="match status" value="1"/>
</dbReference>
<evidence type="ECO:0000259" key="1">
    <source>
        <dbReference type="SMART" id="SM00530"/>
    </source>
</evidence>
<evidence type="ECO:0000313" key="2">
    <source>
        <dbReference type="EMBL" id="MDD0814265.1"/>
    </source>
</evidence>
<dbReference type="CDD" id="cd00093">
    <property type="entry name" value="HTH_XRE"/>
    <property type="match status" value="1"/>
</dbReference>
<keyword evidence="3" id="KW-1185">Reference proteome</keyword>
<comment type="caution">
    <text evidence="2">The sequence shown here is derived from an EMBL/GenBank/DDBJ whole genome shotgun (WGS) entry which is preliminary data.</text>
</comment>
<gene>
    <name evidence="2" type="ORF">PSQ39_06445</name>
</gene>
<feature type="domain" description="HTH cro/C1-type" evidence="1">
    <location>
        <begin position="7"/>
        <end position="63"/>
    </location>
</feature>
<dbReference type="SMART" id="SM00530">
    <property type="entry name" value="HTH_XRE"/>
    <property type="match status" value="1"/>
</dbReference>
<dbReference type="RefSeq" id="WP_273925887.1">
    <property type="nucleotide sequence ID" value="NZ_JAQSIO010000002.1"/>
</dbReference>
<accession>A0ABT5MCG0</accession>
<evidence type="ECO:0000313" key="3">
    <source>
        <dbReference type="Proteomes" id="UP001528672"/>
    </source>
</evidence>
<dbReference type="Gene3D" id="1.10.260.40">
    <property type="entry name" value="lambda repressor-like DNA-binding domains"/>
    <property type="match status" value="1"/>
</dbReference>
<dbReference type="EMBL" id="JAQSIO010000002">
    <property type="protein sequence ID" value="MDD0814265.1"/>
    <property type="molecule type" value="Genomic_DNA"/>
</dbReference>
<protein>
    <recommendedName>
        <fullName evidence="1">HTH cro/C1-type domain-containing protein</fullName>
    </recommendedName>
</protein>
<sequence>MVTYKDRLAEAMRDAGVKTQALADALGISYQACRKVLIGDTNSFTAANNSRAADFLGVSASWLADGMGEKNAGQPRSLALVRSDASEVPVQQGAAQTAQFLRQAFKAASPDLRTLLLSTLNVAGNSPSNERAWRAVEDLLTEVVGDFEFPHH</sequence>
<reference evidence="2 3" key="1">
    <citation type="submission" date="2023-02" db="EMBL/GenBank/DDBJ databases">
        <title>Bacterial whole genome sequence for Curvibacter sp. HBC28.</title>
        <authorList>
            <person name="Le V."/>
            <person name="Ko S.-R."/>
            <person name="Ahn C.-Y."/>
            <person name="Oh H.-M."/>
        </authorList>
    </citation>
    <scope>NUCLEOTIDE SEQUENCE [LARGE SCALE GENOMIC DNA]</scope>
    <source>
        <strain evidence="2 3">HBC28</strain>
    </source>
</reference>